<dbReference type="Gene3D" id="3.40.50.300">
    <property type="entry name" value="P-loop containing nucleotide triphosphate hydrolases"/>
    <property type="match status" value="1"/>
</dbReference>
<dbReference type="InterPro" id="IPR027417">
    <property type="entry name" value="P-loop_NTPase"/>
</dbReference>
<protein>
    <recommendedName>
        <fullName evidence="3">NACHT domain-containing protein</fullName>
    </recommendedName>
</protein>
<accession>A0A3R7QLG6</accession>
<evidence type="ECO:0000313" key="1">
    <source>
        <dbReference type="EMBL" id="ROT82636.1"/>
    </source>
</evidence>
<sequence>SIQQELNTYHRRLRDTYRPDLKDEADLGVLPGNPVFHDLEPHFFRPPGSLVLEPEDREKHGRQVSVADLLTTQLDEEAKDLPRRVLVVGRPESGKTALFAELIHLWLHDKEKVRGMVEYETLLAIQCLGIQPPPDANGKTKLSLSDEALKRLPASCGKFGEEKVKCVMSEMKVLLLVDSLDELPPGWAIGETSFSPWTNVRVVAFSGLKFMQDHAHAMRYECDRDHLVLRLWGGMAAIPVKTPREASESIAELSGGLSGPLFDAYCQRLCQVHGKEYAEFKKYLNRLMMTLSMEIRKPFNTYVAFSGWKVSSSFTAKTVSEFYLEWFAFWSRIYKTKVHKQNSDATSIIKKSSDDIGKLAFTAFADAQKKLLVKKDELLDYEEKRAFFAHTLVPHYNSSGEVQTFTFRIAAHQLYFSANYISNQLKADHTQAKHLLPPEQAMYRPMIPMVMGLTKDLQHFSEIEENIVSLVDMGQGSDTTRFGDPIINHVVQVLGESGRYNRIEGKYDSIVNKLLGTLHEKNWYILDGNMLPEALKALCECGHGLTESGDSAQENEDGNSGGKNPQKLSFQITGLLHETPGLCKLVEAISRCNIRVSLLLDATYKGTDEQPVDAIVKALQAKGRASLGKLTGFLSDLSILDSHPATRRIYALSLRIRENKQYEALHMLAKRSNKLTRIALRIPISEIKVKKLKEIPICISHLSVYIEGVSDETLGMAIGAWRAIRGTTSRKEQEYLRFWAVKGKRLSASDVIQVIEADLPAKRIEVPLHQPVSDYDQIRIQEKLNTVKGVEFIVMLLGSRQHPRKDLTSLKKEV</sequence>
<comment type="caution">
    <text evidence="1">The sequence shown here is derived from an EMBL/GenBank/DDBJ whole genome shotgun (WGS) entry which is preliminary data.</text>
</comment>
<reference evidence="1 2" key="1">
    <citation type="submission" date="2018-04" db="EMBL/GenBank/DDBJ databases">
        <authorList>
            <person name="Zhang X."/>
            <person name="Yuan J."/>
            <person name="Li F."/>
            <person name="Xiang J."/>
        </authorList>
    </citation>
    <scope>NUCLEOTIDE SEQUENCE [LARGE SCALE GENOMIC DNA]</scope>
    <source>
        <tissue evidence="1">Muscle</tissue>
    </source>
</reference>
<evidence type="ECO:0000313" key="2">
    <source>
        <dbReference type="Proteomes" id="UP000283509"/>
    </source>
</evidence>
<feature type="non-terminal residue" evidence="1">
    <location>
        <position position="1"/>
    </location>
</feature>
<gene>
    <name evidence="1" type="ORF">C7M84_024196</name>
</gene>
<evidence type="ECO:0008006" key="3">
    <source>
        <dbReference type="Google" id="ProtNLM"/>
    </source>
</evidence>
<dbReference type="AlphaFoldDB" id="A0A3R7QLG6"/>
<reference evidence="1 2" key="2">
    <citation type="submission" date="2019-01" db="EMBL/GenBank/DDBJ databases">
        <title>The decoding of complex shrimp genome reveals the adaptation for benthos swimmer, frequently molting mechanism and breeding impact on genome.</title>
        <authorList>
            <person name="Sun Y."/>
            <person name="Gao Y."/>
            <person name="Yu Y."/>
        </authorList>
    </citation>
    <scope>NUCLEOTIDE SEQUENCE [LARGE SCALE GENOMIC DNA]</scope>
    <source>
        <tissue evidence="1">Muscle</tissue>
    </source>
</reference>
<dbReference type="Proteomes" id="UP000283509">
    <property type="component" value="Unassembled WGS sequence"/>
</dbReference>
<dbReference type="EMBL" id="QCYY01000793">
    <property type="protein sequence ID" value="ROT82636.1"/>
    <property type="molecule type" value="Genomic_DNA"/>
</dbReference>
<dbReference type="OrthoDB" id="6357330at2759"/>
<organism evidence="1 2">
    <name type="scientific">Penaeus vannamei</name>
    <name type="common">Whiteleg shrimp</name>
    <name type="synonym">Litopenaeus vannamei</name>
    <dbReference type="NCBI Taxonomy" id="6689"/>
    <lineage>
        <taxon>Eukaryota</taxon>
        <taxon>Metazoa</taxon>
        <taxon>Ecdysozoa</taxon>
        <taxon>Arthropoda</taxon>
        <taxon>Crustacea</taxon>
        <taxon>Multicrustacea</taxon>
        <taxon>Malacostraca</taxon>
        <taxon>Eumalacostraca</taxon>
        <taxon>Eucarida</taxon>
        <taxon>Decapoda</taxon>
        <taxon>Dendrobranchiata</taxon>
        <taxon>Penaeoidea</taxon>
        <taxon>Penaeidae</taxon>
        <taxon>Penaeus</taxon>
    </lineage>
</organism>
<name>A0A3R7QLG6_PENVA</name>
<keyword evidence="2" id="KW-1185">Reference proteome</keyword>
<proteinExistence type="predicted"/>